<sequence>MDLNQQIQALIAGAPQDGSTPNAIAAIAPALKTLAKRLKHLEYYILQSSNEEWVVTTLSHQRKSQVTKKVIYAFATLKDASQSPPAKANPNLIAAPKPVAAVLFQMVTLNPNDNISLVFFDIPGDTESGVEVPVREIQTLIQSHLSQTPAYPPNLA</sequence>
<reference evidence="1 2" key="1">
    <citation type="submission" date="2023-01" db="EMBL/GenBank/DDBJ databases">
        <title>Novel diversity within Roseofilum (Cyanobacteria; Desertifilaceae) from marine benthic mats with descriptions of four novel species.</title>
        <authorList>
            <person name="Wang Y."/>
            <person name="Berthold D.E."/>
            <person name="Hu J."/>
            <person name="Lefler F.W."/>
            <person name="Laughinghouse H.D. IV."/>
        </authorList>
    </citation>
    <scope>NUCLEOTIDE SEQUENCE [LARGE SCALE GENOMIC DNA]</scope>
    <source>
        <strain evidence="1 2">BLCC-M143</strain>
    </source>
</reference>
<proteinExistence type="predicted"/>
<accession>A0ABT7C0F2</accession>
<comment type="caution">
    <text evidence="1">The sequence shown here is derived from an EMBL/GenBank/DDBJ whole genome shotgun (WGS) entry which is preliminary data.</text>
</comment>
<evidence type="ECO:0000313" key="1">
    <source>
        <dbReference type="EMBL" id="MDJ1184537.1"/>
    </source>
</evidence>
<dbReference type="EMBL" id="JAQOSQ010000016">
    <property type="protein sequence ID" value="MDJ1184537.1"/>
    <property type="molecule type" value="Genomic_DNA"/>
</dbReference>
<keyword evidence="2" id="KW-1185">Reference proteome</keyword>
<evidence type="ECO:0000313" key="2">
    <source>
        <dbReference type="Proteomes" id="UP001232992"/>
    </source>
</evidence>
<gene>
    <name evidence="1" type="ORF">PMH09_15225</name>
</gene>
<protein>
    <submittedName>
        <fullName evidence="1">Uncharacterized protein</fullName>
    </submittedName>
</protein>
<name>A0ABT7C0F2_9CYAN</name>
<dbReference type="Proteomes" id="UP001232992">
    <property type="component" value="Unassembled WGS sequence"/>
</dbReference>
<organism evidence="1 2">
    <name type="scientific">Roseofilum casamattae BLCC-M143</name>
    <dbReference type="NCBI Taxonomy" id="3022442"/>
    <lineage>
        <taxon>Bacteria</taxon>
        <taxon>Bacillati</taxon>
        <taxon>Cyanobacteriota</taxon>
        <taxon>Cyanophyceae</taxon>
        <taxon>Desertifilales</taxon>
        <taxon>Desertifilaceae</taxon>
        <taxon>Roseofilum</taxon>
        <taxon>Roseofilum casamattae</taxon>
    </lineage>
</organism>
<dbReference type="RefSeq" id="WP_283759193.1">
    <property type="nucleotide sequence ID" value="NZ_JAQOSQ010000016.1"/>
</dbReference>